<dbReference type="RefSeq" id="WP_085791586.1">
    <property type="nucleotide sequence ID" value="NZ_FWFK01000003.1"/>
</dbReference>
<accession>A0A1X6Z3V6</accession>
<feature type="chain" id="PRO_5012936876" evidence="1">
    <location>
        <begin position="25"/>
        <end position="273"/>
    </location>
</feature>
<keyword evidence="3" id="KW-1185">Reference proteome</keyword>
<evidence type="ECO:0000313" key="2">
    <source>
        <dbReference type="EMBL" id="SLN39727.1"/>
    </source>
</evidence>
<keyword evidence="1" id="KW-0732">Signal</keyword>
<protein>
    <submittedName>
        <fullName evidence="2">Uncharacterized protein</fullName>
    </submittedName>
</protein>
<evidence type="ECO:0000256" key="1">
    <source>
        <dbReference type="SAM" id="SignalP"/>
    </source>
</evidence>
<proteinExistence type="predicted"/>
<gene>
    <name evidence="2" type="ORF">ROJ8625_01863</name>
</gene>
<feature type="signal peptide" evidence="1">
    <location>
        <begin position="1"/>
        <end position="24"/>
    </location>
</feature>
<dbReference type="Proteomes" id="UP000193570">
    <property type="component" value="Unassembled WGS sequence"/>
</dbReference>
<reference evidence="2 3" key="1">
    <citation type="submission" date="2017-03" db="EMBL/GenBank/DDBJ databases">
        <authorList>
            <person name="Afonso C.L."/>
            <person name="Miller P.J."/>
            <person name="Scott M.A."/>
            <person name="Spackman E."/>
            <person name="Goraichik I."/>
            <person name="Dimitrov K.M."/>
            <person name="Suarez D.L."/>
            <person name="Swayne D.E."/>
        </authorList>
    </citation>
    <scope>NUCLEOTIDE SEQUENCE [LARGE SCALE GENOMIC DNA]</scope>
    <source>
        <strain evidence="2 3">CECT 8625</strain>
    </source>
</reference>
<dbReference type="EMBL" id="FWFK01000003">
    <property type="protein sequence ID" value="SLN39727.1"/>
    <property type="molecule type" value="Genomic_DNA"/>
</dbReference>
<dbReference type="OrthoDB" id="7841298at2"/>
<evidence type="ECO:0000313" key="3">
    <source>
        <dbReference type="Proteomes" id="UP000193570"/>
    </source>
</evidence>
<organism evidence="2 3">
    <name type="scientific">Roseivivax jejudonensis</name>
    <dbReference type="NCBI Taxonomy" id="1529041"/>
    <lineage>
        <taxon>Bacteria</taxon>
        <taxon>Pseudomonadati</taxon>
        <taxon>Pseudomonadota</taxon>
        <taxon>Alphaproteobacteria</taxon>
        <taxon>Rhodobacterales</taxon>
        <taxon>Roseobacteraceae</taxon>
        <taxon>Roseivivax</taxon>
    </lineage>
</organism>
<name>A0A1X6Z3V6_9RHOB</name>
<dbReference type="AlphaFoldDB" id="A0A1X6Z3V6"/>
<sequence>MFIRSAIAVAVAAPILFAAPAAHAAPVDDLLAALGIPRVIEIMREEGLNYAETMGADMGFAGSGSDWASVAGRIYDTDRMEESMRAGFAESLGDRDLGPLVSFFNEAPGDRIVELEIEAREAMVAPEAEEAAREAYRARAEEGGDRLEQIDRFVAAGDLVEQNVTGALNASLAFYEGLVDGGALEMSEDEILRDVWAQEGETRADTEEWLYAYLLLAYEPLSGDTLETYVDFGESEDGRALNRALFAGFNDMYNDLSYAMGLAAARQMAGTEL</sequence>